<gene>
    <name evidence="2" type="ORF">LPTSP1_19520</name>
</gene>
<comment type="caution">
    <text evidence="2">The sequence shown here is derived from an EMBL/GenBank/DDBJ whole genome shotgun (WGS) entry which is preliminary data.</text>
</comment>
<name>A0A2P2D2R7_9LEPT</name>
<dbReference type="EMBL" id="BFAY01000011">
    <property type="protein sequence ID" value="GBF38957.1"/>
    <property type="molecule type" value="Genomic_DNA"/>
</dbReference>
<dbReference type="AlphaFoldDB" id="A0A2P2D2R7"/>
<reference evidence="2 3" key="1">
    <citation type="submission" date="2018-02" db="EMBL/GenBank/DDBJ databases">
        <title>Novel Leptospira species isolated from soil and water in Japan.</title>
        <authorList>
            <person name="Nakao R."/>
            <person name="Masuzawa T."/>
        </authorList>
    </citation>
    <scope>NUCLEOTIDE SEQUENCE [LARGE SCALE GENOMIC DNA]</scope>
    <source>
        <strain evidence="2 3">E8</strain>
    </source>
</reference>
<evidence type="ECO:0000313" key="3">
    <source>
        <dbReference type="Proteomes" id="UP000245076"/>
    </source>
</evidence>
<proteinExistence type="predicted"/>
<feature type="transmembrane region" description="Helical" evidence="1">
    <location>
        <begin position="61"/>
        <end position="90"/>
    </location>
</feature>
<evidence type="ECO:0000313" key="2">
    <source>
        <dbReference type="EMBL" id="GBF38957.1"/>
    </source>
</evidence>
<accession>A0A2P2D2R7</accession>
<dbReference type="Proteomes" id="UP000245076">
    <property type="component" value="Unassembled WGS sequence"/>
</dbReference>
<keyword evidence="3" id="KW-1185">Reference proteome</keyword>
<evidence type="ECO:0000256" key="1">
    <source>
        <dbReference type="SAM" id="Phobius"/>
    </source>
</evidence>
<keyword evidence="1" id="KW-1133">Transmembrane helix</keyword>
<keyword evidence="1" id="KW-0812">Transmembrane</keyword>
<dbReference type="NCBIfam" id="NF047670">
    <property type="entry name" value="LIC10816_fam"/>
    <property type="match status" value="1"/>
</dbReference>
<keyword evidence="1" id="KW-0472">Membrane</keyword>
<protein>
    <submittedName>
        <fullName evidence="2">Uncharacterized protein</fullName>
    </submittedName>
</protein>
<feature type="transmembrane region" description="Helical" evidence="1">
    <location>
        <begin position="30"/>
        <end position="49"/>
    </location>
</feature>
<organism evidence="2 3">
    <name type="scientific">Leptospira johnsonii</name>
    <dbReference type="NCBI Taxonomy" id="1917820"/>
    <lineage>
        <taxon>Bacteria</taxon>
        <taxon>Pseudomonadati</taxon>
        <taxon>Spirochaetota</taxon>
        <taxon>Spirochaetia</taxon>
        <taxon>Leptospirales</taxon>
        <taxon>Leptospiraceae</taxon>
        <taxon>Leptospira</taxon>
    </lineage>
</organism>
<sequence>MNMDTVTIFALALLAVPVFARFARVSKDAMNRYHLIGLGGLFLILGEATKITATKVTPIAAVLPMIDIATAILAYAGVLFGVVWLSLYYVKHPNEI</sequence>